<evidence type="ECO:0000313" key="4">
    <source>
        <dbReference type="Proteomes" id="UP000801492"/>
    </source>
</evidence>
<dbReference type="EMBL" id="VTPC01002981">
    <property type="protein sequence ID" value="KAF2899206.1"/>
    <property type="molecule type" value="Genomic_DNA"/>
</dbReference>
<accession>A0A8K0GH96</accession>
<feature type="compositionally biased region" description="Polar residues" evidence="1">
    <location>
        <begin position="72"/>
        <end position="82"/>
    </location>
</feature>
<feature type="region of interest" description="Disordered" evidence="1">
    <location>
        <begin position="58"/>
        <end position="98"/>
    </location>
</feature>
<feature type="transmembrane region" description="Helical" evidence="2">
    <location>
        <begin position="6"/>
        <end position="25"/>
    </location>
</feature>
<feature type="compositionally biased region" description="Basic and acidic residues" evidence="1">
    <location>
        <begin position="155"/>
        <end position="173"/>
    </location>
</feature>
<keyword evidence="4" id="KW-1185">Reference proteome</keyword>
<protein>
    <submittedName>
        <fullName evidence="3">Uncharacterized protein</fullName>
    </submittedName>
</protein>
<feature type="region of interest" description="Disordered" evidence="1">
    <location>
        <begin position="134"/>
        <end position="174"/>
    </location>
</feature>
<proteinExistence type="predicted"/>
<feature type="region of interest" description="Disordered" evidence="1">
    <location>
        <begin position="192"/>
        <end position="222"/>
    </location>
</feature>
<keyword evidence="2" id="KW-0812">Transmembrane</keyword>
<reference evidence="3" key="1">
    <citation type="submission" date="2019-08" db="EMBL/GenBank/DDBJ databases">
        <title>The genome of the North American firefly Photinus pyralis.</title>
        <authorList>
            <consortium name="Photinus pyralis genome working group"/>
            <person name="Fallon T.R."/>
            <person name="Sander Lower S.E."/>
            <person name="Weng J.-K."/>
        </authorList>
    </citation>
    <scope>NUCLEOTIDE SEQUENCE</scope>
    <source>
        <strain evidence="3">TRF0915ILg1</strain>
        <tissue evidence="3">Whole body</tissue>
    </source>
</reference>
<dbReference type="AlphaFoldDB" id="A0A8K0GH96"/>
<name>A0A8K0GH96_IGNLU</name>
<sequence>MEITGFVFVCIVFSVMLGVAGYCCLRVCSTEIPYNENVGSRKNSSVSSISISETLRSRSSVVRSNSPKMSLPATNGINTQSRSKIRNIRPPQPPAPRIKVDDAQATAYSMVTSLYPPKPLPIEHQRSLDKLTIERETHRSRARSRSPCPPSSRTSEIKPETPTPKSEEKHEEDIYLSSSISIQNAVLEPAHPISLSSSSPMYRRKMLRQTSEPPLPPPPSYAEAIANRRSLVEPPLPREYLI</sequence>
<evidence type="ECO:0000256" key="1">
    <source>
        <dbReference type="SAM" id="MobiDB-lite"/>
    </source>
</evidence>
<gene>
    <name evidence="3" type="ORF">ILUMI_06968</name>
</gene>
<keyword evidence="2" id="KW-0472">Membrane</keyword>
<keyword evidence="2" id="KW-1133">Transmembrane helix</keyword>
<organism evidence="3 4">
    <name type="scientific">Ignelater luminosus</name>
    <name type="common">Cucubano</name>
    <name type="synonym">Pyrophorus luminosus</name>
    <dbReference type="NCBI Taxonomy" id="2038154"/>
    <lineage>
        <taxon>Eukaryota</taxon>
        <taxon>Metazoa</taxon>
        <taxon>Ecdysozoa</taxon>
        <taxon>Arthropoda</taxon>
        <taxon>Hexapoda</taxon>
        <taxon>Insecta</taxon>
        <taxon>Pterygota</taxon>
        <taxon>Neoptera</taxon>
        <taxon>Endopterygota</taxon>
        <taxon>Coleoptera</taxon>
        <taxon>Polyphaga</taxon>
        <taxon>Elateriformia</taxon>
        <taxon>Elateroidea</taxon>
        <taxon>Elateridae</taxon>
        <taxon>Agrypninae</taxon>
        <taxon>Pyrophorini</taxon>
        <taxon>Ignelater</taxon>
    </lineage>
</organism>
<comment type="caution">
    <text evidence="3">The sequence shown here is derived from an EMBL/GenBank/DDBJ whole genome shotgun (WGS) entry which is preliminary data.</text>
</comment>
<dbReference type="Proteomes" id="UP000801492">
    <property type="component" value="Unassembled WGS sequence"/>
</dbReference>
<evidence type="ECO:0000256" key="2">
    <source>
        <dbReference type="SAM" id="Phobius"/>
    </source>
</evidence>
<evidence type="ECO:0000313" key="3">
    <source>
        <dbReference type="EMBL" id="KAF2899206.1"/>
    </source>
</evidence>